<dbReference type="Proteomes" id="UP001385389">
    <property type="component" value="Chromosome"/>
</dbReference>
<sequence>MLSPDMDKLRGVVIGLSEGGKKEINNALVFQALALETEPEKARVRRQLDGMTRQNELTRVKPGHYTYNPKAPQRRGEGYVRMWRAVRASTGSFGIAEIAAVSHVDTSSVSKYLKHLLSVGLVRRNGKKGLNLLYSTTHSGRDHRETPYPTIATRDPFADERSAMSRLARVFFEKDLYSAPARKAVVKECEAILNRFKTEKGDFK</sequence>
<protein>
    <recommendedName>
        <fullName evidence="3">HTH iclR-type domain-containing protein</fullName>
    </recommendedName>
</protein>
<keyword evidence="2" id="KW-1185">Reference proteome</keyword>
<proteinExistence type="predicted"/>
<dbReference type="InterPro" id="IPR036390">
    <property type="entry name" value="WH_DNA-bd_sf"/>
</dbReference>
<dbReference type="SUPFAM" id="SSF46785">
    <property type="entry name" value="Winged helix' DNA-binding domain"/>
    <property type="match status" value="1"/>
</dbReference>
<organism evidence="1 2">
    <name type="scientific">Pseudodesulfovibrio methanolicus</name>
    <dbReference type="NCBI Taxonomy" id="3126690"/>
    <lineage>
        <taxon>Bacteria</taxon>
        <taxon>Pseudomonadati</taxon>
        <taxon>Thermodesulfobacteriota</taxon>
        <taxon>Desulfovibrionia</taxon>
        <taxon>Desulfovibrionales</taxon>
        <taxon>Desulfovibrionaceae</taxon>
    </lineage>
</organism>
<evidence type="ECO:0000313" key="2">
    <source>
        <dbReference type="Proteomes" id="UP001385389"/>
    </source>
</evidence>
<reference evidence="1 2" key="1">
    <citation type="submission" date="2024-03" db="EMBL/GenBank/DDBJ databases">
        <title>Phenotype and Genome Characterization of a Sulfate-Reducing Bacterium Pseudodesulfovibrio sp. strain 5S69, isolated from Petroleum Reservoir in Tatarstan (Russia).</title>
        <authorList>
            <person name="Bidzhieva S.K."/>
            <person name="Kadnikov V."/>
            <person name="Tourova T.P."/>
            <person name="Samigullina S.R."/>
            <person name="Sokolova D.S."/>
            <person name="Poltaraus A.B."/>
            <person name="Avtukh A.N."/>
            <person name="Tereshina V.M."/>
            <person name="Mardanov A.V."/>
            <person name="Nazina T.N."/>
        </authorList>
    </citation>
    <scope>NUCLEOTIDE SEQUENCE [LARGE SCALE GENOMIC DNA]</scope>
    <source>
        <strain evidence="1 2">5S69</strain>
    </source>
</reference>
<accession>A0ABZ2IZI6</accession>
<gene>
    <name evidence="1" type="ORF">V8V93_07515</name>
</gene>
<dbReference type="EMBL" id="CP146609">
    <property type="protein sequence ID" value="WWX24052.1"/>
    <property type="molecule type" value="Genomic_DNA"/>
</dbReference>
<evidence type="ECO:0000313" key="1">
    <source>
        <dbReference type="EMBL" id="WWX24052.1"/>
    </source>
</evidence>
<name>A0ABZ2IZI6_9BACT</name>
<dbReference type="RefSeq" id="WP_338669748.1">
    <property type="nucleotide sequence ID" value="NZ_CP146609.1"/>
</dbReference>
<evidence type="ECO:0008006" key="3">
    <source>
        <dbReference type="Google" id="ProtNLM"/>
    </source>
</evidence>